<evidence type="ECO:0000256" key="1">
    <source>
        <dbReference type="ARBA" id="ARBA00005755"/>
    </source>
</evidence>
<sequence>MENNLLLSQQKHLNKENNNEKVNQQEGADIRVQRLFLRRGQNLITWTVAVNPVLKRGNKLSEQLLDRVLTGRPAPLRVGLQVQPPNFHHPFTVPLRPPAQNNPAALAAAIERLNEISAAGIDLLSGTTTTKVIAVWPLTGQRTHNPATQSGSCDLEQEHVVTSRCRSIVRVHNPSDRYCLARAVVIGLTKIRLVDQGDANNGPAHFRAFCQQQEQHMIFVNYLMNISGLPYGLQEYSLEHVAILQRWLNQYYGEGHTRIVVFHKEQQYRIVFKGEGRAARYNLCLLLENRHYNYIGRPEQLLGVKRYCIDCERSVTRWSHWAGCNVVCRFCMRSGPEFPCQEDERIPCQNCGFIFPRRSCYDYHLVNSAPLELIRRDTRNFASICQMRRICSNCHLIIYAQQTHECHQQQQRQPQENCTKCNGPHSEDQPCYIQPLSVEEEEEEIIEPVLNENQQQQQQAKRQRKQPLRLCFFDAETSQDEPVQISNNINGYRHVPLLIIAEVICEKCILAGISIENIGQRAPGCFCGKPRGQRWLNWCSPPFRNAPGDNTARPDNIIFNPRRMFFHSFDNAEENPVDQFLDYLLNHGSQNMLTICIAHNGGKYDFHLLLEALHRRNQPPTRLCTTGLKIYSMTLGGNHQRKVQFKDSLNYFFCELDALTKIFALPEDVAITKPFFPYLFIQRQHLHERIIGLPPLEYYQPEYKKADKRDKLLDWYNRTIADTTTNFQLREQLILYCTNDVAILRESVLRFRHLIGQHTRNLDPFLSVSTTAGLALTTLRRCFLPKNWIVHSPEGGYLRGRRASAESQRYIRFFELQHPESAGHIQHAQWALGEAHVEDCGYRLDGLWIRSPPLRPLAIEYMGCYYHGCPKCFPVRDQRLAAGRTAEELFERTQQLENQHGYQLHVVWGHEIKEKLSNNTQLRRKWFEIDCVRPMDPREDCLRGGRTEPFKLHHLCAEDEEILYIDIVNLNLNLKEIIKIFKVSLYPYVMKARSFPIGHPNVLTRDTLLLPPNNPLPWTIPEHNIYKGLLLVRVQPPDFMNGNLPPVLPYRTHDGRLTFPLCAKCADNRQQRPCTHGERERSWLTGYTHVELNYALERGYKVVDIYEVWNYEKWDPNLFRSYVNTFIGLKQQASGWPDGCASELDRADYLAEFERVEGIFLDPEKIETNPGLRMIAKLLANSLWGKLAQRVCGTEVRYAKTPAEFHQLLEDPTIEMLDFDHVSEHLDRCVVRKKPEFSKAPNTNCLPVAAFVTSYARLHLYEYIEQVHQIGGVLLYCDTDSIIYVGNRNGQRVSEGEYLGQMKREIPSRRILEFIAGGPKNYGYRHVDASTGLDERAELKIRSFPLSYATHQLLNFNTMKQLVLNQFNVDGAVDDTIADDVFFVGNSIGVQFPQIGRTRRSQLYTHLARKEYRPCYEKGRIMPGMGTLPFGHRRTNSTSATTTRSPIIHQQRQTRSPIPPQQQKRPRLNMNELNLQDLPGSSSWTEADYRNRYNS</sequence>
<dbReference type="InterPro" id="IPR004868">
    <property type="entry name" value="DNA-dir_DNA_pol_B_mt/vir"/>
</dbReference>
<evidence type="ECO:0000256" key="9">
    <source>
        <dbReference type="SAM" id="MobiDB-lite"/>
    </source>
</evidence>
<keyword evidence="5" id="KW-0235">DNA replication</keyword>
<dbReference type="SUPFAM" id="SSF56672">
    <property type="entry name" value="DNA/RNA polymerases"/>
    <property type="match status" value="1"/>
</dbReference>
<gene>
    <name evidence="11" type="ORF">MENT_LOCUS59627</name>
</gene>
<keyword evidence="7" id="KW-0238">DNA-binding</keyword>
<dbReference type="Gene3D" id="3.30.420.10">
    <property type="entry name" value="Ribonuclease H-like superfamily/Ribonuclease H"/>
    <property type="match status" value="1"/>
</dbReference>
<comment type="similarity">
    <text evidence="1">Belongs to the DNA polymerase type-B family.</text>
</comment>
<evidence type="ECO:0000313" key="11">
    <source>
        <dbReference type="EMBL" id="CAD2205785.1"/>
    </source>
</evidence>
<proteinExistence type="inferred from homology"/>
<dbReference type="GO" id="GO:0042575">
    <property type="term" value="C:DNA polymerase complex"/>
    <property type="evidence" value="ECO:0007669"/>
    <property type="project" value="UniProtKB-ARBA"/>
</dbReference>
<feature type="compositionally biased region" description="Polar residues" evidence="9">
    <location>
        <begin position="1471"/>
        <end position="1485"/>
    </location>
</feature>
<dbReference type="EC" id="2.7.7.7" evidence="2"/>
<feature type="domain" description="DNA-directed DNA polymerase family B mitochondria/virus" evidence="10">
    <location>
        <begin position="596"/>
        <end position="793"/>
    </location>
</feature>
<evidence type="ECO:0000256" key="6">
    <source>
        <dbReference type="ARBA" id="ARBA00022932"/>
    </source>
</evidence>
<keyword evidence="6" id="KW-0239">DNA-directed DNA polymerase</keyword>
<evidence type="ECO:0000256" key="5">
    <source>
        <dbReference type="ARBA" id="ARBA00022705"/>
    </source>
</evidence>
<protein>
    <recommendedName>
        <fullName evidence="2">DNA-directed DNA polymerase</fullName>
        <ecNumber evidence="2">2.7.7.7</ecNumber>
    </recommendedName>
</protein>
<dbReference type="EMBL" id="CAJEWN010002916">
    <property type="protein sequence ID" value="CAD2205785.1"/>
    <property type="molecule type" value="Genomic_DNA"/>
</dbReference>
<dbReference type="InterPro" id="IPR012337">
    <property type="entry name" value="RNaseH-like_sf"/>
</dbReference>
<dbReference type="GO" id="GO:0000166">
    <property type="term" value="F:nucleotide binding"/>
    <property type="evidence" value="ECO:0007669"/>
    <property type="project" value="InterPro"/>
</dbReference>
<dbReference type="PANTHER" id="PTHR33568:SF3">
    <property type="entry name" value="DNA-DIRECTED DNA POLYMERASE"/>
    <property type="match status" value="1"/>
</dbReference>
<reference evidence="11 12" key="1">
    <citation type="submission" date="2020-08" db="EMBL/GenBank/DDBJ databases">
        <authorList>
            <person name="Koutsovoulos G."/>
            <person name="Danchin GJ E."/>
        </authorList>
    </citation>
    <scope>NUCLEOTIDE SEQUENCE [LARGE SCALE GENOMIC DNA]</scope>
</reference>
<dbReference type="Gene3D" id="3.40.960.10">
    <property type="entry name" value="VSR Endonuclease"/>
    <property type="match status" value="1"/>
</dbReference>
<evidence type="ECO:0000259" key="10">
    <source>
        <dbReference type="Pfam" id="PF03175"/>
    </source>
</evidence>
<dbReference type="PANTHER" id="PTHR33568">
    <property type="entry name" value="DNA POLYMERASE"/>
    <property type="match status" value="1"/>
</dbReference>
<name>A0A6V7Y2S6_MELEN</name>
<organism evidence="11 12">
    <name type="scientific">Meloidogyne enterolobii</name>
    <name type="common">Root-knot nematode worm</name>
    <name type="synonym">Meloidogyne mayaguensis</name>
    <dbReference type="NCBI Taxonomy" id="390850"/>
    <lineage>
        <taxon>Eukaryota</taxon>
        <taxon>Metazoa</taxon>
        <taxon>Ecdysozoa</taxon>
        <taxon>Nematoda</taxon>
        <taxon>Chromadorea</taxon>
        <taxon>Rhabditida</taxon>
        <taxon>Tylenchina</taxon>
        <taxon>Tylenchomorpha</taxon>
        <taxon>Tylenchoidea</taxon>
        <taxon>Meloidogynidae</taxon>
        <taxon>Meloidogyninae</taxon>
        <taxon>Meloidogyne</taxon>
    </lineage>
</organism>
<evidence type="ECO:0000313" key="12">
    <source>
        <dbReference type="Proteomes" id="UP000580250"/>
    </source>
</evidence>
<dbReference type="Proteomes" id="UP000580250">
    <property type="component" value="Unassembled WGS sequence"/>
</dbReference>
<dbReference type="GO" id="GO:0006260">
    <property type="term" value="P:DNA replication"/>
    <property type="evidence" value="ECO:0007669"/>
    <property type="project" value="UniProtKB-KW"/>
</dbReference>
<dbReference type="InterPro" id="IPR043502">
    <property type="entry name" value="DNA/RNA_pol_sf"/>
</dbReference>
<dbReference type="GO" id="GO:0003677">
    <property type="term" value="F:DNA binding"/>
    <property type="evidence" value="ECO:0007669"/>
    <property type="project" value="UniProtKB-KW"/>
</dbReference>
<feature type="compositionally biased region" description="Low complexity" evidence="9">
    <location>
        <begin position="1436"/>
        <end position="1445"/>
    </location>
</feature>
<feature type="domain" description="DNA-directed DNA polymerase family B mitochondria/virus" evidence="10">
    <location>
        <begin position="983"/>
        <end position="1134"/>
    </location>
</feature>
<evidence type="ECO:0000256" key="3">
    <source>
        <dbReference type="ARBA" id="ARBA00022679"/>
    </source>
</evidence>
<dbReference type="OrthoDB" id="5876545at2759"/>
<dbReference type="Gene3D" id="3.90.1600.10">
    <property type="entry name" value="Palm domain of DNA polymerase"/>
    <property type="match status" value="1"/>
</dbReference>
<dbReference type="InterPro" id="IPR023211">
    <property type="entry name" value="DNA_pol_palm_dom_sf"/>
</dbReference>
<evidence type="ECO:0000256" key="4">
    <source>
        <dbReference type="ARBA" id="ARBA00022695"/>
    </source>
</evidence>
<dbReference type="Pfam" id="PF03175">
    <property type="entry name" value="DNA_pol_B_2"/>
    <property type="match status" value="2"/>
</dbReference>
<dbReference type="GO" id="GO:0003887">
    <property type="term" value="F:DNA-directed DNA polymerase activity"/>
    <property type="evidence" value="ECO:0007669"/>
    <property type="project" value="UniProtKB-KW"/>
</dbReference>
<accession>A0A6V7Y2S6</accession>
<keyword evidence="4" id="KW-0548">Nucleotidyltransferase</keyword>
<comment type="catalytic activity">
    <reaction evidence="8">
        <text>DNA(n) + a 2'-deoxyribonucleoside 5'-triphosphate = DNA(n+1) + diphosphate</text>
        <dbReference type="Rhea" id="RHEA:22508"/>
        <dbReference type="Rhea" id="RHEA-COMP:17339"/>
        <dbReference type="Rhea" id="RHEA-COMP:17340"/>
        <dbReference type="ChEBI" id="CHEBI:33019"/>
        <dbReference type="ChEBI" id="CHEBI:61560"/>
        <dbReference type="ChEBI" id="CHEBI:173112"/>
        <dbReference type="EC" id="2.7.7.7"/>
    </reaction>
</comment>
<keyword evidence="3" id="KW-0808">Transferase</keyword>
<evidence type="ECO:0000256" key="8">
    <source>
        <dbReference type="ARBA" id="ARBA00049244"/>
    </source>
</evidence>
<dbReference type="InterPro" id="IPR036397">
    <property type="entry name" value="RNaseH_sf"/>
</dbReference>
<comment type="caution">
    <text evidence="11">The sequence shown here is derived from an EMBL/GenBank/DDBJ whole genome shotgun (WGS) entry which is preliminary data.</text>
</comment>
<dbReference type="SUPFAM" id="SSF53098">
    <property type="entry name" value="Ribonuclease H-like"/>
    <property type="match status" value="1"/>
</dbReference>
<feature type="region of interest" description="Disordered" evidence="9">
    <location>
        <begin position="1426"/>
        <end position="1495"/>
    </location>
</feature>
<evidence type="ECO:0000256" key="2">
    <source>
        <dbReference type="ARBA" id="ARBA00012417"/>
    </source>
</evidence>
<evidence type="ECO:0000256" key="7">
    <source>
        <dbReference type="ARBA" id="ARBA00023125"/>
    </source>
</evidence>